<feature type="repeat" description="WD" evidence="6">
    <location>
        <begin position="213"/>
        <end position="254"/>
    </location>
</feature>
<dbReference type="PROSITE" id="PS50082">
    <property type="entry name" value="WD_REPEATS_2"/>
    <property type="match status" value="3"/>
</dbReference>
<sequence length="625" mass="68472">MPYRGGMASPPPSDGLLPASSPPLPSSSPQRNILKERRKAVLTPRKFKRFFTPRGHPQSSRQALAEVGRSAINAQPTTQSRLAAEPISPASDTSLLSPLDSENGARKRKRSIVDAIPMKLPQTSRTADTRHSRQLEEELGEENSSLEQSPIARSLFLEENRGEVQIMGSPELYSPTAHAPITAVGDEEGFIRFFDTNTAPVGATPKSKVEIIMHAHDNALMDLAFSKDDMRLASACGDRSGKIFDVMTQTVAAELNGGHFQSMRRVEFQPGQANGNVIATSDRDGKIQIWDLRCCATSATAFSTRGPPGIIHRDRNSPPVWARTTNTIDNAHLRIVENTTSPASVTALQYMPSGHEHLLLSASEANACIKLWDTRYITPRNRDPIPLAITAEPATHCWRPYGVTSLALSTDASRLYAVCKDNTVYAYSTAHLMLGHAPELSSKPPRQKQGHAVSGLPPLYGFKHDLFHVKSFYVRCALRPVSVSGVELLAVGSTDKCAVLFPTDESMMREQWDTQSHLPQAPASEAAHPSRTPAGQVPIVRNGTPLIRGHRREVTGLSWTNEGKLVTISDDHMVRHWQEEDDGTGGRGPAWDLRTGGEFGGRRYMAGWADVADDWDDDDDMSSEC</sequence>
<gene>
    <name evidence="8" type="primary">cdt2</name>
    <name evidence="8" type="ORF">C8034_v012282</name>
</gene>
<comment type="similarity">
    <text evidence="5">Belongs to the WD repeat cdt2 family.</text>
</comment>
<feature type="repeat" description="WD" evidence="6">
    <location>
        <begin position="547"/>
        <end position="578"/>
    </location>
</feature>
<dbReference type="InterPro" id="IPR051865">
    <property type="entry name" value="WD-repeat_CDT2_adapter"/>
</dbReference>
<dbReference type="AlphaFoldDB" id="A0A4R8TGS0"/>
<evidence type="ECO:0000256" key="2">
    <source>
        <dbReference type="ARBA" id="ARBA00022574"/>
    </source>
</evidence>
<comment type="pathway">
    <text evidence="1">Protein modification; protein ubiquitination.</text>
</comment>
<reference evidence="8 9" key="1">
    <citation type="submission" date="2018-11" db="EMBL/GenBank/DDBJ databases">
        <title>Genome sequence and assembly of Colletotrichum sidae.</title>
        <authorList>
            <person name="Gan P."/>
            <person name="Shirasu K."/>
        </authorList>
    </citation>
    <scope>NUCLEOTIDE SEQUENCE [LARGE SCALE GENOMIC DNA]</scope>
    <source>
        <strain evidence="8 9">CBS 518.97</strain>
    </source>
</reference>
<dbReference type="InterPro" id="IPR015943">
    <property type="entry name" value="WD40/YVTN_repeat-like_dom_sf"/>
</dbReference>
<dbReference type="PANTHER" id="PTHR22852">
    <property type="entry name" value="LETHAL 2 DENTICLELESS PROTEIN RETINOIC ACID-REGULATED NUCLEAR MATRIX-ASSOCIATED PROTEIN"/>
    <property type="match status" value="1"/>
</dbReference>
<dbReference type="Proteomes" id="UP000295604">
    <property type="component" value="Unassembled WGS sequence"/>
</dbReference>
<feature type="repeat" description="WD" evidence="6">
    <location>
        <begin position="256"/>
        <end position="293"/>
    </location>
</feature>
<protein>
    <submittedName>
        <fullName evidence="8">Cell division cycle protein cdt2</fullName>
    </submittedName>
</protein>
<feature type="region of interest" description="Disordered" evidence="7">
    <location>
        <begin position="1"/>
        <end position="65"/>
    </location>
</feature>
<organism evidence="8 9">
    <name type="scientific">Colletotrichum sidae</name>
    <dbReference type="NCBI Taxonomy" id="1347389"/>
    <lineage>
        <taxon>Eukaryota</taxon>
        <taxon>Fungi</taxon>
        <taxon>Dikarya</taxon>
        <taxon>Ascomycota</taxon>
        <taxon>Pezizomycotina</taxon>
        <taxon>Sordariomycetes</taxon>
        <taxon>Hypocreomycetidae</taxon>
        <taxon>Glomerellales</taxon>
        <taxon>Glomerellaceae</taxon>
        <taxon>Colletotrichum</taxon>
        <taxon>Colletotrichum orbiculare species complex</taxon>
    </lineage>
</organism>
<keyword evidence="2 6" id="KW-0853">WD repeat</keyword>
<keyword evidence="9" id="KW-1185">Reference proteome</keyword>
<feature type="region of interest" description="Disordered" evidence="7">
    <location>
        <begin position="77"/>
        <end position="147"/>
    </location>
</feature>
<dbReference type="PROSITE" id="PS50294">
    <property type="entry name" value="WD_REPEATS_REGION"/>
    <property type="match status" value="1"/>
</dbReference>
<accession>A0A4R8TGS0</accession>
<dbReference type="EMBL" id="QAPF01000085">
    <property type="protein sequence ID" value="TEA17554.1"/>
    <property type="molecule type" value="Genomic_DNA"/>
</dbReference>
<evidence type="ECO:0000256" key="4">
    <source>
        <dbReference type="ARBA" id="ARBA00022786"/>
    </source>
</evidence>
<dbReference type="SMART" id="SM00320">
    <property type="entry name" value="WD40"/>
    <property type="match status" value="5"/>
</dbReference>
<dbReference type="PROSITE" id="PS00678">
    <property type="entry name" value="WD_REPEATS_1"/>
    <property type="match status" value="1"/>
</dbReference>
<dbReference type="GO" id="GO:0030674">
    <property type="term" value="F:protein-macromolecule adaptor activity"/>
    <property type="evidence" value="ECO:0007669"/>
    <property type="project" value="TreeGrafter"/>
</dbReference>
<evidence type="ECO:0000256" key="6">
    <source>
        <dbReference type="PROSITE-ProRule" id="PRU00221"/>
    </source>
</evidence>
<evidence type="ECO:0000313" key="9">
    <source>
        <dbReference type="Proteomes" id="UP000295604"/>
    </source>
</evidence>
<keyword evidence="8" id="KW-0132">Cell division</keyword>
<dbReference type="GO" id="GO:0005634">
    <property type="term" value="C:nucleus"/>
    <property type="evidence" value="ECO:0007669"/>
    <property type="project" value="TreeGrafter"/>
</dbReference>
<keyword evidence="8" id="KW-0131">Cell cycle</keyword>
<dbReference type="Pfam" id="PF00400">
    <property type="entry name" value="WD40"/>
    <property type="match status" value="3"/>
</dbReference>
<evidence type="ECO:0000256" key="5">
    <source>
        <dbReference type="ARBA" id="ARBA00038344"/>
    </source>
</evidence>
<keyword evidence="4" id="KW-0833">Ubl conjugation pathway</keyword>
<dbReference type="GO" id="GO:0043161">
    <property type="term" value="P:proteasome-mediated ubiquitin-dependent protein catabolic process"/>
    <property type="evidence" value="ECO:0007669"/>
    <property type="project" value="TreeGrafter"/>
</dbReference>
<evidence type="ECO:0000313" key="8">
    <source>
        <dbReference type="EMBL" id="TEA17554.1"/>
    </source>
</evidence>
<dbReference type="GO" id="GO:0051301">
    <property type="term" value="P:cell division"/>
    <property type="evidence" value="ECO:0007669"/>
    <property type="project" value="UniProtKB-KW"/>
</dbReference>
<name>A0A4R8TGS0_9PEZI</name>
<feature type="region of interest" description="Disordered" evidence="7">
    <location>
        <begin position="513"/>
        <end position="538"/>
    </location>
</feature>
<evidence type="ECO:0000256" key="1">
    <source>
        <dbReference type="ARBA" id="ARBA00004906"/>
    </source>
</evidence>
<dbReference type="InterPro" id="IPR001680">
    <property type="entry name" value="WD40_rpt"/>
</dbReference>
<dbReference type="InterPro" id="IPR036322">
    <property type="entry name" value="WD40_repeat_dom_sf"/>
</dbReference>
<comment type="caution">
    <text evidence="8">The sequence shown here is derived from an EMBL/GenBank/DDBJ whole genome shotgun (WGS) entry which is preliminary data.</text>
</comment>
<evidence type="ECO:0000256" key="7">
    <source>
        <dbReference type="SAM" id="MobiDB-lite"/>
    </source>
</evidence>
<dbReference type="InterPro" id="IPR019775">
    <property type="entry name" value="WD40_repeat_CS"/>
</dbReference>
<evidence type="ECO:0000256" key="3">
    <source>
        <dbReference type="ARBA" id="ARBA00022737"/>
    </source>
</evidence>
<feature type="compositionally biased region" description="Basic residues" evidence="7">
    <location>
        <begin position="36"/>
        <end position="51"/>
    </location>
</feature>
<keyword evidence="3" id="KW-0677">Repeat</keyword>
<feature type="compositionally biased region" description="Basic and acidic residues" evidence="7">
    <location>
        <begin position="127"/>
        <end position="136"/>
    </location>
</feature>
<proteinExistence type="inferred from homology"/>
<dbReference type="SUPFAM" id="SSF50978">
    <property type="entry name" value="WD40 repeat-like"/>
    <property type="match status" value="1"/>
</dbReference>
<dbReference type="PANTHER" id="PTHR22852:SF0">
    <property type="entry name" value="DENTICLELESS PROTEIN HOMOLOG"/>
    <property type="match status" value="1"/>
</dbReference>
<dbReference type="Gene3D" id="2.130.10.10">
    <property type="entry name" value="YVTN repeat-like/Quinoprotein amine dehydrogenase"/>
    <property type="match status" value="3"/>
</dbReference>